<comment type="caution">
    <text evidence="2">The sequence shown here is derived from an EMBL/GenBank/DDBJ whole genome shotgun (WGS) entry which is preliminary data.</text>
</comment>
<feature type="transmembrane region" description="Helical" evidence="1">
    <location>
        <begin position="20"/>
        <end position="39"/>
    </location>
</feature>
<dbReference type="EMBL" id="BMTF01000001">
    <property type="protein sequence ID" value="GGV75167.1"/>
    <property type="molecule type" value="Genomic_DNA"/>
</dbReference>
<sequence length="54" mass="5708">MPSGHRKDRAEQVSEAPGVVGVAMVFLAFASAVGGGFVCEHHAATEQQRKVRLS</sequence>
<name>A0ABQ2VUG7_9ACTN</name>
<evidence type="ECO:0000313" key="2">
    <source>
        <dbReference type="EMBL" id="GGV75167.1"/>
    </source>
</evidence>
<dbReference type="Proteomes" id="UP000660675">
    <property type="component" value="Unassembled WGS sequence"/>
</dbReference>
<gene>
    <name evidence="2" type="ORF">GCM10015535_05270</name>
</gene>
<protein>
    <submittedName>
        <fullName evidence="2">Uncharacterized protein</fullName>
    </submittedName>
</protein>
<accession>A0ABQ2VUG7</accession>
<keyword evidence="1" id="KW-1133">Transmembrane helix</keyword>
<reference evidence="3" key="1">
    <citation type="journal article" date="2019" name="Int. J. Syst. Evol. Microbiol.">
        <title>The Global Catalogue of Microorganisms (GCM) 10K type strain sequencing project: providing services to taxonomists for standard genome sequencing and annotation.</title>
        <authorList>
            <consortium name="The Broad Institute Genomics Platform"/>
            <consortium name="The Broad Institute Genome Sequencing Center for Infectious Disease"/>
            <person name="Wu L."/>
            <person name="Ma J."/>
        </authorList>
    </citation>
    <scope>NUCLEOTIDE SEQUENCE [LARGE SCALE GENOMIC DNA]</scope>
    <source>
        <strain evidence="3">JCM 4376</strain>
    </source>
</reference>
<evidence type="ECO:0000313" key="3">
    <source>
        <dbReference type="Proteomes" id="UP000660675"/>
    </source>
</evidence>
<keyword evidence="3" id="KW-1185">Reference proteome</keyword>
<proteinExistence type="predicted"/>
<evidence type="ECO:0000256" key="1">
    <source>
        <dbReference type="SAM" id="Phobius"/>
    </source>
</evidence>
<organism evidence="2 3">
    <name type="scientific">Streptomyces gelaticus</name>
    <dbReference type="NCBI Taxonomy" id="285446"/>
    <lineage>
        <taxon>Bacteria</taxon>
        <taxon>Bacillati</taxon>
        <taxon>Actinomycetota</taxon>
        <taxon>Actinomycetes</taxon>
        <taxon>Kitasatosporales</taxon>
        <taxon>Streptomycetaceae</taxon>
        <taxon>Streptomyces</taxon>
    </lineage>
</organism>
<keyword evidence="1" id="KW-0472">Membrane</keyword>
<keyword evidence="1" id="KW-0812">Transmembrane</keyword>